<accession>A0A9K3L2I5</accession>
<feature type="coiled-coil region" evidence="1">
    <location>
        <begin position="274"/>
        <end position="308"/>
    </location>
</feature>
<evidence type="ECO:0000313" key="4">
    <source>
        <dbReference type="EMBL" id="KAG7354232.1"/>
    </source>
</evidence>
<sequence length="1403" mass="155439">MPLHNRLTRRILFLVIALFHRALLTESLPRWISLPFRWINPRMVGQKLVRPPRTLLSLVSPLISRIHSKNRCQQRPVGWLFCRGGSDSHNEIDGDDMSTEKSDVTRSGNDDISPLPPTSLQPKAPHTSDVIRELDQGFSNGDFNEDSLVLRDLVISRTEDYLQELQEAVAANDKKLPHPRKLLHYLAPKVPAIRQSPDVNLRIHSSRSDIDAGVAACIISNLAQACEMYDKETLRRASHPGPKDTKEEKPKSVAPGITKDRRFEQLVECVISGVNIQKRKAEYLQRQLEKSTDEAADIEEVLDEEKSQVDEGLNIRDSCRVAWGMSVLGAHHLESIGGVNVNDLLLTLSLRIRELLLARLQMLRQDDLLNDEGKDKTTMITTEERLSEISEELAKDAATAMWAFACVRACTGMRSPPLFEACCSLLCQDPFDLRRRAQEAANYEPGNPNIGSSDIIDRLARSEELENEEEEKNVNMEEVTVSSDRDVLLSWLSPTEVNDVLWSLALHGSNATALDDEITLSDTAATLREIAYDRMLGWLETDLKRIVQIQSPPTIEQSLETSLGKKNEESVTLEVVDAAALLASHENPASSRVTAEARTVPVENFTVHTNTLVRSDGTVQEVEVVDAATLLAAANNHEDIEVETEVIIAPVSVTNSNTVVTLEDDEGGEATIHEEYEQQTETPRFSPHDLANIAWSVTELRDPLKENIVGLVIEIFAKLGYDALFLSGADLSNLAWAIAKYEGASHNAERFLIMQGIAEYASRIRESNDLLGIFQPPELGRLLWAMASVFSTHTVVPCGVRRTVFSSQLASKALQTAANNLSLFATEDLVRIAWAFLEIANTKLSDVTQTDIKALGQILATTELSLQRWERGECGTESTSPGSHSDGSVFSSFFGRPRMNLPILDLVMGGDEEDDGEFAQASERAKRPKLKDLSVDPSTLCKASCNFQRLSATHPYIKGGGTMTRVVVRLLSSKNGRLMRECSIHDLVRLCEATVLGDVDGHGRELIIGLFARQVVATLNDALEGKTAFSLNFDSGTPSEMATLIWSLGELGVRLLPSGVENHSVNKRMRLVSLNLILSKIEVAALDLAGLNRLVRGLVLMKAMPQALSLFPTILERIGELLPEVENGSELCDIAASVGIVKEAMAKPKHGEKKSEGDDVEESSSDSTVVAITKEETEKENTARYELNTAVDGLLDSIGSVVQELCPRLTAKENRRILEVYSLLPFQADDMVDAIANEVAGRLSAIEELSRNRTLDDLLADAKQKSAIVKSTLYEEADKSFLDSIKSGFLSLFGSNNDEQKEDEEVPDERTVMTERIASMIQESVATTSKAAERAQAEESVLLTTLDESLLLLREEVSFELGQCVELIENYRRIEFSTGKRRSRYDRDRRNDIAKRVLSRLFP</sequence>
<organism evidence="4 5">
    <name type="scientific">Nitzschia inconspicua</name>
    <dbReference type="NCBI Taxonomy" id="303405"/>
    <lineage>
        <taxon>Eukaryota</taxon>
        <taxon>Sar</taxon>
        <taxon>Stramenopiles</taxon>
        <taxon>Ochrophyta</taxon>
        <taxon>Bacillariophyta</taxon>
        <taxon>Bacillariophyceae</taxon>
        <taxon>Bacillariophycidae</taxon>
        <taxon>Bacillariales</taxon>
        <taxon>Bacillariaceae</taxon>
        <taxon>Nitzschia</taxon>
    </lineage>
</organism>
<dbReference type="EMBL" id="JAGRRH010000016">
    <property type="protein sequence ID" value="KAG7354232.1"/>
    <property type="molecule type" value="Genomic_DNA"/>
</dbReference>
<comment type="caution">
    <text evidence="4">The sequence shown here is derived from an EMBL/GenBank/DDBJ whole genome shotgun (WGS) entry which is preliminary data.</text>
</comment>
<gene>
    <name evidence="4" type="ORF">IV203_003588</name>
</gene>
<evidence type="ECO:0000256" key="1">
    <source>
        <dbReference type="SAM" id="Coils"/>
    </source>
</evidence>
<reference evidence="4" key="2">
    <citation type="submission" date="2021-04" db="EMBL/GenBank/DDBJ databases">
        <authorList>
            <person name="Podell S."/>
        </authorList>
    </citation>
    <scope>NUCLEOTIDE SEQUENCE</scope>
    <source>
        <strain evidence="4">Hildebrandi</strain>
    </source>
</reference>
<feature type="region of interest" description="Disordered" evidence="2">
    <location>
        <begin position="234"/>
        <end position="253"/>
    </location>
</feature>
<keyword evidence="5" id="KW-1185">Reference proteome</keyword>
<feature type="region of interest" description="Disordered" evidence="2">
    <location>
        <begin position="90"/>
        <end position="125"/>
    </location>
</feature>
<dbReference type="OrthoDB" id="42265at2759"/>
<feature type="compositionally biased region" description="Basic and acidic residues" evidence="2">
    <location>
        <begin position="90"/>
        <end position="104"/>
    </location>
</feature>
<name>A0A9K3L2I5_9STRA</name>
<keyword evidence="1" id="KW-0175">Coiled coil</keyword>
<reference evidence="4" key="1">
    <citation type="journal article" date="2021" name="Sci. Rep.">
        <title>Diploid genomic architecture of Nitzschia inconspicua, an elite biomass production diatom.</title>
        <authorList>
            <person name="Oliver A."/>
            <person name="Podell S."/>
            <person name="Pinowska A."/>
            <person name="Traller J.C."/>
            <person name="Smith S.R."/>
            <person name="McClure R."/>
            <person name="Beliaev A."/>
            <person name="Bohutskyi P."/>
            <person name="Hill E.A."/>
            <person name="Rabines A."/>
            <person name="Zheng H."/>
            <person name="Allen L.Z."/>
            <person name="Kuo A."/>
            <person name="Grigoriev I.V."/>
            <person name="Allen A.E."/>
            <person name="Hazlebeck D."/>
            <person name="Allen E.E."/>
        </authorList>
    </citation>
    <scope>NUCLEOTIDE SEQUENCE</scope>
    <source>
        <strain evidence="4">Hildebrandi</strain>
    </source>
</reference>
<evidence type="ECO:0000313" key="5">
    <source>
        <dbReference type="Proteomes" id="UP000693970"/>
    </source>
</evidence>
<feature type="region of interest" description="Disordered" evidence="2">
    <location>
        <begin position="1147"/>
        <end position="1169"/>
    </location>
</feature>
<feature type="signal peptide" evidence="3">
    <location>
        <begin position="1"/>
        <end position="27"/>
    </location>
</feature>
<feature type="compositionally biased region" description="Basic and acidic residues" evidence="2">
    <location>
        <begin position="234"/>
        <end position="251"/>
    </location>
</feature>
<dbReference type="Proteomes" id="UP000693970">
    <property type="component" value="Unassembled WGS sequence"/>
</dbReference>
<protein>
    <submittedName>
        <fullName evidence="4">Uncharacterized protein</fullName>
    </submittedName>
</protein>
<evidence type="ECO:0000256" key="2">
    <source>
        <dbReference type="SAM" id="MobiDB-lite"/>
    </source>
</evidence>
<keyword evidence="3" id="KW-0732">Signal</keyword>
<evidence type="ECO:0000256" key="3">
    <source>
        <dbReference type="SAM" id="SignalP"/>
    </source>
</evidence>
<feature type="chain" id="PRO_5039954090" evidence="3">
    <location>
        <begin position="28"/>
        <end position="1403"/>
    </location>
</feature>
<proteinExistence type="predicted"/>